<dbReference type="GO" id="GO:0004497">
    <property type="term" value="F:monooxygenase activity"/>
    <property type="evidence" value="ECO:0007669"/>
    <property type="project" value="UniProtKB-KW"/>
</dbReference>
<proteinExistence type="inferred from homology"/>
<comment type="caution">
    <text evidence="2">The sequence shown here is derived from an EMBL/GenBank/DDBJ whole genome shotgun (WGS) entry which is preliminary data.</text>
</comment>
<gene>
    <name evidence="2" type="ORF">SCF082_LOCUS5241</name>
</gene>
<protein>
    <submittedName>
        <fullName evidence="2">Baeyer-Villiger monooxygenase (BVMO)</fullName>
    </submittedName>
</protein>
<evidence type="ECO:0000313" key="3">
    <source>
        <dbReference type="Proteomes" id="UP001642464"/>
    </source>
</evidence>
<dbReference type="Gene3D" id="3.50.50.60">
    <property type="entry name" value="FAD/NAD(P)-binding domain"/>
    <property type="match status" value="3"/>
</dbReference>
<name>A0ABP0I7G5_9DINO</name>
<dbReference type="InterPro" id="IPR051209">
    <property type="entry name" value="FAD-bind_Monooxygenase_sf"/>
</dbReference>
<dbReference type="Proteomes" id="UP001642464">
    <property type="component" value="Unassembled WGS sequence"/>
</dbReference>
<dbReference type="SUPFAM" id="SSF51905">
    <property type="entry name" value="FAD/NAD(P)-binding domain"/>
    <property type="match status" value="1"/>
</dbReference>
<dbReference type="EMBL" id="CAXAMM010002803">
    <property type="protein sequence ID" value="CAK8997522.1"/>
    <property type="molecule type" value="Genomic_DNA"/>
</dbReference>
<organism evidence="2 3">
    <name type="scientific">Durusdinium trenchii</name>
    <dbReference type="NCBI Taxonomy" id="1381693"/>
    <lineage>
        <taxon>Eukaryota</taxon>
        <taxon>Sar</taxon>
        <taxon>Alveolata</taxon>
        <taxon>Dinophyceae</taxon>
        <taxon>Suessiales</taxon>
        <taxon>Symbiodiniaceae</taxon>
        <taxon>Durusdinium</taxon>
    </lineage>
</organism>
<keyword evidence="3" id="KW-1185">Reference proteome</keyword>
<keyword evidence="2" id="KW-0560">Oxidoreductase</keyword>
<comment type="similarity">
    <text evidence="1">Belongs to the FAD-binding monooxygenase family.</text>
</comment>
<dbReference type="PANTHER" id="PTHR42877:SF4">
    <property type="entry name" value="FAD_NAD(P)-BINDING DOMAIN-CONTAINING PROTEIN-RELATED"/>
    <property type="match status" value="1"/>
</dbReference>
<dbReference type="InterPro" id="IPR036188">
    <property type="entry name" value="FAD/NAD-bd_sf"/>
</dbReference>
<evidence type="ECO:0000256" key="1">
    <source>
        <dbReference type="ARBA" id="ARBA00010139"/>
    </source>
</evidence>
<reference evidence="2 3" key="1">
    <citation type="submission" date="2024-02" db="EMBL/GenBank/DDBJ databases">
        <authorList>
            <person name="Chen Y."/>
            <person name="Shah S."/>
            <person name="Dougan E. K."/>
            <person name="Thang M."/>
            <person name="Chan C."/>
        </authorList>
    </citation>
    <scope>NUCLEOTIDE SEQUENCE [LARGE SCALE GENOMIC DNA]</scope>
</reference>
<dbReference type="PANTHER" id="PTHR42877">
    <property type="entry name" value="L-ORNITHINE N(5)-MONOOXYGENASE-RELATED"/>
    <property type="match status" value="1"/>
</dbReference>
<keyword evidence="2" id="KW-0503">Monooxygenase</keyword>
<evidence type="ECO:0000313" key="2">
    <source>
        <dbReference type="EMBL" id="CAK8997522.1"/>
    </source>
</evidence>
<accession>A0ABP0I7G5</accession>
<sequence length="648" mass="73045">MTLALLGQHDGMPKWWIEDQKKQPKSTTNTTCEIWIMGTEEVMNIPVKQSTTVFEVKFVIATKLGIDPGSLTVVMKGGCSWRQQADTEEVARKIYVKGIKSFTRGKHQWPNPLAIIGTGHAGLRQAMFFLKHKEHNFVIYDRKAIVGGTSWIDQANATSKLQTELGTYHLQYDEDNPVPKNMSTWPSTAELLEHFKEVAEEYGVMPYAKMCTNVGEMTIKTPTRQEQTAEMTATGRNWFSQTYTLTLEPTDGTGDGRGDNIGLTGEPSFKVDHSAVIMYPGNLTLPKRFDLKGEDSFDGPISYAIMNDFDYNATTGKRIGILGHGAFAVENLRTCLEYSCKKVYMICRRKNLSCPRVVSWYINQSLNPVSGPLTMKSFMPAYDLIGFDPWTYYAVHANEKRTSVTINQKSRFGIGDVYFLAVSMGICEVIEDEIKRISSSSIHLESGRRVEVDVILKLYGFNGNFDVDRLMNVKTMTGFWVDEDFRRYLIAEPIGVNATNFGGTSFSPGVRAWVDYVAYFLWYPKDWANLRDCGLLPKHSEEPEYDRPAYVIDARHGTQTGMGISASTPAIGESHMGLGMVKRQKQLECHPTKKFLAECSEEWAEYGKKFKELGAPFDCPPYPYTLKFVEELLALNDEEGLQKAARQG</sequence>